<accession>A0A1F6BKY1</accession>
<dbReference type="PANTHER" id="PTHR33175">
    <property type="entry name" value="DNA-BINDING PROTEIN HU"/>
    <property type="match status" value="1"/>
</dbReference>
<evidence type="ECO:0000313" key="4">
    <source>
        <dbReference type="EMBL" id="OGG37574.1"/>
    </source>
</evidence>
<keyword evidence="2 4" id="KW-0238">DNA-binding</keyword>
<protein>
    <submittedName>
        <fullName evidence="4">DNA-binding protein HU</fullName>
    </submittedName>
</protein>
<evidence type="ECO:0000256" key="3">
    <source>
        <dbReference type="RuleBase" id="RU003939"/>
    </source>
</evidence>
<dbReference type="PANTHER" id="PTHR33175:SF3">
    <property type="entry name" value="DNA-BINDING PROTEIN HU-BETA"/>
    <property type="match status" value="1"/>
</dbReference>
<dbReference type="GO" id="GO:0030261">
    <property type="term" value="P:chromosome condensation"/>
    <property type="evidence" value="ECO:0007669"/>
    <property type="project" value="UniProtKB-KW"/>
</dbReference>
<proteinExistence type="inferred from homology"/>
<dbReference type="PRINTS" id="PR01727">
    <property type="entry name" value="DNABINDINGHU"/>
</dbReference>
<dbReference type="CDD" id="cd13831">
    <property type="entry name" value="HU"/>
    <property type="match status" value="1"/>
</dbReference>
<dbReference type="EMBL" id="MFKH01000008">
    <property type="protein sequence ID" value="OGG37574.1"/>
    <property type="molecule type" value="Genomic_DNA"/>
</dbReference>
<organism evidence="4 5">
    <name type="scientific">Candidatus Jorgensenbacteria bacterium GWA1_54_12</name>
    <dbReference type="NCBI Taxonomy" id="1798468"/>
    <lineage>
        <taxon>Bacteria</taxon>
        <taxon>Candidatus Joergenseniibacteriota</taxon>
    </lineage>
</organism>
<dbReference type="Gene3D" id="4.10.520.10">
    <property type="entry name" value="IHF-like DNA-binding proteins"/>
    <property type="match status" value="1"/>
</dbReference>
<keyword evidence="1" id="KW-0226">DNA condensation</keyword>
<dbReference type="InterPro" id="IPR010992">
    <property type="entry name" value="IHF-like_DNA-bd_dom_sf"/>
</dbReference>
<dbReference type="GO" id="GO:0005829">
    <property type="term" value="C:cytosol"/>
    <property type="evidence" value="ECO:0007669"/>
    <property type="project" value="TreeGrafter"/>
</dbReference>
<dbReference type="GO" id="GO:0030527">
    <property type="term" value="F:structural constituent of chromatin"/>
    <property type="evidence" value="ECO:0007669"/>
    <property type="project" value="InterPro"/>
</dbReference>
<evidence type="ECO:0000256" key="2">
    <source>
        <dbReference type="ARBA" id="ARBA00023125"/>
    </source>
</evidence>
<dbReference type="PROSITE" id="PS00045">
    <property type="entry name" value="HISTONE_LIKE"/>
    <property type="match status" value="1"/>
</dbReference>
<gene>
    <name evidence="4" type="ORF">A2110_01920</name>
</gene>
<name>A0A1F6BKY1_9BACT</name>
<dbReference type="InterPro" id="IPR000119">
    <property type="entry name" value="Hist_DNA-bd"/>
</dbReference>
<sequence length="91" mass="9837">MKKDELIEAVMNEAGLETKKLAQDTVNAVFDVITKNLSRGEEVAVTGFGTFRITKRAARMGINPQTGEKIQIAASKAPKFSAGKSLKDAVR</sequence>
<dbReference type="STRING" id="1798468.A2110_01920"/>
<dbReference type="AlphaFoldDB" id="A0A1F6BKY1"/>
<dbReference type="SMART" id="SM00411">
    <property type="entry name" value="BHL"/>
    <property type="match status" value="1"/>
</dbReference>
<dbReference type="SUPFAM" id="SSF47729">
    <property type="entry name" value="IHF-like DNA-binding proteins"/>
    <property type="match status" value="1"/>
</dbReference>
<dbReference type="Pfam" id="PF00216">
    <property type="entry name" value="Bac_DNA_binding"/>
    <property type="match status" value="1"/>
</dbReference>
<dbReference type="GO" id="GO:0003677">
    <property type="term" value="F:DNA binding"/>
    <property type="evidence" value="ECO:0007669"/>
    <property type="project" value="UniProtKB-KW"/>
</dbReference>
<reference evidence="4 5" key="1">
    <citation type="journal article" date="2016" name="Nat. Commun.">
        <title>Thousands of microbial genomes shed light on interconnected biogeochemical processes in an aquifer system.</title>
        <authorList>
            <person name="Anantharaman K."/>
            <person name="Brown C.T."/>
            <person name="Hug L.A."/>
            <person name="Sharon I."/>
            <person name="Castelle C.J."/>
            <person name="Probst A.J."/>
            <person name="Thomas B.C."/>
            <person name="Singh A."/>
            <person name="Wilkins M.J."/>
            <person name="Karaoz U."/>
            <person name="Brodie E.L."/>
            <person name="Williams K.H."/>
            <person name="Hubbard S.S."/>
            <person name="Banfield J.F."/>
        </authorList>
    </citation>
    <scope>NUCLEOTIDE SEQUENCE [LARGE SCALE GENOMIC DNA]</scope>
</reference>
<evidence type="ECO:0000256" key="1">
    <source>
        <dbReference type="ARBA" id="ARBA00023067"/>
    </source>
</evidence>
<comment type="caution">
    <text evidence="4">The sequence shown here is derived from an EMBL/GenBank/DDBJ whole genome shotgun (WGS) entry which is preliminary data.</text>
</comment>
<comment type="similarity">
    <text evidence="3">Belongs to the bacterial histone-like protein family.</text>
</comment>
<dbReference type="InterPro" id="IPR020816">
    <property type="entry name" value="Histone-like_DNA-bd_CS"/>
</dbReference>
<dbReference type="Proteomes" id="UP000176273">
    <property type="component" value="Unassembled WGS sequence"/>
</dbReference>
<evidence type="ECO:0000313" key="5">
    <source>
        <dbReference type="Proteomes" id="UP000176273"/>
    </source>
</evidence>